<evidence type="ECO:0000313" key="2">
    <source>
        <dbReference type="Proteomes" id="UP000887116"/>
    </source>
</evidence>
<dbReference type="EMBL" id="BMAO01016142">
    <property type="protein sequence ID" value="GFR06518.1"/>
    <property type="molecule type" value="Genomic_DNA"/>
</dbReference>
<protein>
    <submittedName>
        <fullName evidence="1">Uncharacterized protein</fullName>
    </submittedName>
</protein>
<evidence type="ECO:0000313" key="1">
    <source>
        <dbReference type="EMBL" id="GFR06518.1"/>
    </source>
</evidence>
<proteinExistence type="predicted"/>
<keyword evidence="2" id="KW-1185">Reference proteome</keyword>
<dbReference type="Proteomes" id="UP000887116">
    <property type="component" value="Unassembled WGS sequence"/>
</dbReference>
<dbReference type="OrthoDB" id="6436282at2759"/>
<name>A0A8X6J217_TRICU</name>
<organism evidence="1 2">
    <name type="scientific">Trichonephila clavata</name>
    <name type="common">Joro spider</name>
    <name type="synonym">Nephila clavata</name>
    <dbReference type="NCBI Taxonomy" id="2740835"/>
    <lineage>
        <taxon>Eukaryota</taxon>
        <taxon>Metazoa</taxon>
        <taxon>Ecdysozoa</taxon>
        <taxon>Arthropoda</taxon>
        <taxon>Chelicerata</taxon>
        <taxon>Arachnida</taxon>
        <taxon>Araneae</taxon>
        <taxon>Araneomorphae</taxon>
        <taxon>Entelegynae</taxon>
        <taxon>Araneoidea</taxon>
        <taxon>Nephilidae</taxon>
        <taxon>Trichonephila</taxon>
    </lineage>
</organism>
<accession>A0A8X6J217</accession>
<gene>
    <name evidence="1" type="ORF">TNCT_138221</name>
</gene>
<dbReference type="AlphaFoldDB" id="A0A8X6J217"/>
<reference evidence="1" key="1">
    <citation type="submission" date="2020-07" db="EMBL/GenBank/DDBJ databases">
        <title>Multicomponent nature underlies the extraordinary mechanical properties of spider dragline silk.</title>
        <authorList>
            <person name="Kono N."/>
            <person name="Nakamura H."/>
            <person name="Mori M."/>
            <person name="Yoshida Y."/>
            <person name="Ohtoshi R."/>
            <person name="Malay A.D."/>
            <person name="Moran D.A.P."/>
            <person name="Tomita M."/>
            <person name="Numata K."/>
            <person name="Arakawa K."/>
        </authorList>
    </citation>
    <scope>NUCLEOTIDE SEQUENCE</scope>
</reference>
<comment type="caution">
    <text evidence="1">The sequence shown here is derived from an EMBL/GenBank/DDBJ whole genome shotgun (WGS) entry which is preliminary data.</text>
</comment>
<sequence>MRHLQSKQLRTPENPVCVEEHHQFACEARCRWSCSELALRFVDYAIYLSPVLSTTPKTDSSRITSSYIIFGIEL</sequence>